<accession>A0A395IYJ1</accession>
<dbReference type="GO" id="GO:0005576">
    <property type="term" value="C:extracellular region"/>
    <property type="evidence" value="ECO:0007669"/>
    <property type="project" value="TreeGrafter"/>
</dbReference>
<protein>
    <submittedName>
        <fullName evidence="1">Uncharacterized protein</fullName>
    </submittedName>
</protein>
<dbReference type="PANTHER" id="PTHR38123:SF1">
    <property type="entry name" value="HYDROPHOBIC SURFACE BINDING PROTEIN"/>
    <property type="match status" value="1"/>
</dbReference>
<name>A0A395IYJ1_9HELO</name>
<dbReference type="Pfam" id="PF12296">
    <property type="entry name" value="HsbA"/>
    <property type="match status" value="1"/>
</dbReference>
<sequence length="164" mass="17062">MCDQVSATAIPKRTSTTILAGTINTNVNALTTVVNNYEGEVLQLLPLTVAVTALDASIKVAVTDASTISSLSPADSSLIYTGFLNLVSPIQQSLAAVVAKKAEFAAAGLIKTVIGNLVTLKEDAADTLSQNIYKIASSDVKPKLVVVYSGIDFAFTAAQDMLLL</sequence>
<evidence type="ECO:0000313" key="2">
    <source>
        <dbReference type="Proteomes" id="UP000249056"/>
    </source>
</evidence>
<dbReference type="Proteomes" id="UP000249056">
    <property type="component" value="Unassembled WGS sequence"/>
</dbReference>
<organism evidence="1 2">
    <name type="scientific">Monilinia fructigena</name>
    <dbReference type="NCBI Taxonomy" id="38457"/>
    <lineage>
        <taxon>Eukaryota</taxon>
        <taxon>Fungi</taxon>
        <taxon>Dikarya</taxon>
        <taxon>Ascomycota</taxon>
        <taxon>Pezizomycotina</taxon>
        <taxon>Leotiomycetes</taxon>
        <taxon>Helotiales</taxon>
        <taxon>Sclerotiniaceae</taxon>
        <taxon>Monilinia</taxon>
    </lineage>
</organism>
<keyword evidence="2" id="KW-1185">Reference proteome</keyword>
<dbReference type="OrthoDB" id="3485059at2759"/>
<dbReference type="AlphaFoldDB" id="A0A395IYJ1"/>
<dbReference type="Gene3D" id="1.20.1280.140">
    <property type="match status" value="1"/>
</dbReference>
<dbReference type="InterPro" id="IPR021054">
    <property type="entry name" value="Cell_wall_mannoprotein_1"/>
</dbReference>
<dbReference type="PANTHER" id="PTHR38123">
    <property type="entry name" value="CELL WALL SERINE-THREONINE-RICH GALACTOMANNOPROTEIN MP1 (AFU_ORTHOLOGUE AFUA_4G03240)"/>
    <property type="match status" value="1"/>
</dbReference>
<dbReference type="EMBL" id="QKRW01000012">
    <property type="protein sequence ID" value="RAL64934.1"/>
    <property type="molecule type" value="Genomic_DNA"/>
</dbReference>
<comment type="caution">
    <text evidence="1">The sequence shown here is derived from an EMBL/GenBank/DDBJ whole genome shotgun (WGS) entry which is preliminary data.</text>
</comment>
<gene>
    <name evidence="1" type="ORF">DID88_001526</name>
</gene>
<reference evidence="1 2" key="1">
    <citation type="submission" date="2018-06" db="EMBL/GenBank/DDBJ databases">
        <title>Genome Sequence of the Brown Rot Fungal Pathogen Monilinia fructigena.</title>
        <authorList>
            <person name="Landi L."/>
            <person name="De Miccolis Angelini R.M."/>
            <person name="Pollastro S."/>
            <person name="Abate D."/>
            <person name="Faretra F."/>
            <person name="Romanazzi G."/>
        </authorList>
    </citation>
    <scope>NUCLEOTIDE SEQUENCE [LARGE SCALE GENOMIC DNA]</scope>
    <source>
        <strain evidence="1 2">Mfrg269</strain>
    </source>
</reference>
<proteinExistence type="predicted"/>
<evidence type="ECO:0000313" key="1">
    <source>
        <dbReference type="EMBL" id="RAL64934.1"/>
    </source>
</evidence>